<name>A0A953M230_9BACT</name>
<protein>
    <recommendedName>
        <fullName evidence="4">GspL periplasmic domain-containing protein</fullName>
    </recommendedName>
</protein>
<reference evidence="2" key="1">
    <citation type="journal article" date="2021" name="bioRxiv">
        <title>Unraveling nitrogen, sulfur and carbon metabolic pathways and microbial community transcriptional responses to substrate deprivation and toxicity stresses in a bioreactor mimicking anoxic brackish coastal sediment conditions.</title>
        <authorList>
            <person name="Martins P.D."/>
            <person name="Echeveste M.J."/>
            <person name="Arshad A."/>
            <person name="Kurth J."/>
            <person name="Ouboter H."/>
            <person name="Jetten M.S.M."/>
            <person name="Welte C.U."/>
        </authorList>
    </citation>
    <scope>NUCLEOTIDE SEQUENCE</scope>
    <source>
        <strain evidence="2">MAG_39</strain>
    </source>
</reference>
<organism evidence="2 3">
    <name type="scientific">Candidatus Nitrobium versatile</name>
    <dbReference type="NCBI Taxonomy" id="2884831"/>
    <lineage>
        <taxon>Bacteria</taxon>
        <taxon>Pseudomonadati</taxon>
        <taxon>Nitrospirota</taxon>
        <taxon>Nitrospiria</taxon>
        <taxon>Nitrospirales</taxon>
        <taxon>Nitrospiraceae</taxon>
        <taxon>Candidatus Nitrobium</taxon>
    </lineage>
</organism>
<sequence length="386" mass="42407">MLAGYWHKGGIEIYRLKEAGNEKLASGDPERMKPVRALGKKVLVVGRDLLLHTRKRFPPASEADIRKAVQMEAGELFPLKNPAHCINIFERTETYTSVDVWAWDASGEEKLRRVFPYTHILPEDMAFTSDEPEIAAVCGKESSYLLAYGKNGFLGGSTFRGDLSGRHIEVLLKGISRHAGEIRRVRLCGTAALPRGLENRPLEVVQGGTKGYPVSLDFLPRLNLKPFRLRAEREALPYLGLAARALLSLLLAYGLFLFLSERNYDAAAREVREKIGRLAAGMIVHGAGQGNEEDVETIAELKEKRKAGTSPLRVMDMLAGHLPGQSVVMRMLLNENLLELTLTTKDPVAVIKALGGAEGVKAVKLKGAPAKDSKGVYTCALTVELR</sequence>
<gene>
    <name evidence="2" type="ORF">K8I29_12455</name>
</gene>
<dbReference type="EMBL" id="JAIOIV010000100">
    <property type="protein sequence ID" value="MBZ0157007.1"/>
    <property type="molecule type" value="Genomic_DNA"/>
</dbReference>
<evidence type="ECO:0008006" key="4">
    <source>
        <dbReference type="Google" id="ProtNLM"/>
    </source>
</evidence>
<evidence type="ECO:0000256" key="1">
    <source>
        <dbReference type="SAM" id="Phobius"/>
    </source>
</evidence>
<keyword evidence="1" id="KW-1133">Transmembrane helix</keyword>
<comment type="caution">
    <text evidence="2">The sequence shown here is derived from an EMBL/GenBank/DDBJ whole genome shotgun (WGS) entry which is preliminary data.</text>
</comment>
<keyword evidence="1" id="KW-0812">Transmembrane</keyword>
<feature type="transmembrane region" description="Helical" evidence="1">
    <location>
        <begin position="235"/>
        <end position="259"/>
    </location>
</feature>
<evidence type="ECO:0000313" key="2">
    <source>
        <dbReference type="EMBL" id="MBZ0157007.1"/>
    </source>
</evidence>
<dbReference type="Proteomes" id="UP000705867">
    <property type="component" value="Unassembled WGS sequence"/>
</dbReference>
<keyword evidence="1" id="KW-0472">Membrane</keyword>
<accession>A0A953M230</accession>
<dbReference type="AlphaFoldDB" id="A0A953M230"/>
<evidence type="ECO:0000313" key="3">
    <source>
        <dbReference type="Proteomes" id="UP000705867"/>
    </source>
</evidence>
<proteinExistence type="predicted"/>
<reference evidence="2" key="2">
    <citation type="submission" date="2021-08" db="EMBL/GenBank/DDBJ databases">
        <authorList>
            <person name="Dalcin Martins P."/>
        </authorList>
    </citation>
    <scope>NUCLEOTIDE SEQUENCE</scope>
    <source>
        <strain evidence="2">MAG_39</strain>
    </source>
</reference>